<dbReference type="EMBL" id="UINC01113129">
    <property type="protein sequence ID" value="SVC82539.1"/>
    <property type="molecule type" value="Genomic_DNA"/>
</dbReference>
<name>A0A382QAF3_9ZZZZ</name>
<reference evidence="2" key="1">
    <citation type="submission" date="2018-05" db="EMBL/GenBank/DDBJ databases">
        <authorList>
            <person name="Lanie J.A."/>
            <person name="Ng W.-L."/>
            <person name="Kazmierczak K.M."/>
            <person name="Andrzejewski T.M."/>
            <person name="Davidsen T.M."/>
            <person name="Wayne K.J."/>
            <person name="Tettelin H."/>
            <person name="Glass J.I."/>
            <person name="Rusch D."/>
            <person name="Podicherti R."/>
            <person name="Tsui H.-C.T."/>
            <person name="Winkler M.E."/>
        </authorList>
    </citation>
    <scope>NUCLEOTIDE SEQUENCE</scope>
</reference>
<feature type="region of interest" description="Disordered" evidence="1">
    <location>
        <begin position="70"/>
        <end position="98"/>
    </location>
</feature>
<evidence type="ECO:0000256" key="1">
    <source>
        <dbReference type="SAM" id="MobiDB-lite"/>
    </source>
</evidence>
<sequence>MKIEIDIDLESIVLEAIKKKEIADIYVPPIQVPLPGSTQVTLRDNHKWEYGRRPGKRRTAEEVELHRLEKEKGKALTPEEKGEARAKIQMDETAENKAKDAAIKKARIENIAAEGMAAASKELAEEAQNTDGLGIGHQEITDSAASDEAEIPKTESLNIPNSLFTS</sequence>
<evidence type="ECO:0000313" key="2">
    <source>
        <dbReference type="EMBL" id="SVC82539.1"/>
    </source>
</evidence>
<gene>
    <name evidence="2" type="ORF">METZ01_LOCUS335393</name>
</gene>
<accession>A0A382QAF3</accession>
<feature type="region of interest" description="Disordered" evidence="1">
    <location>
        <begin position="122"/>
        <end position="166"/>
    </location>
</feature>
<protein>
    <submittedName>
        <fullName evidence="2">Uncharacterized protein</fullName>
    </submittedName>
</protein>
<dbReference type="AlphaFoldDB" id="A0A382QAF3"/>
<organism evidence="2">
    <name type="scientific">marine metagenome</name>
    <dbReference type="NCBI Taxonomy" id="408172"/>
    <lineage>
        <taxon>unclassified sequences</taxon>
        <taxon>metagenomes</taxon>
        <taxon>ecological metagenomes</taxon>
    </lineage>
</organism>
<feature type="compositionally biased region" description="Polar residues" evidence="1">
    <location>
        <begin position="155"/>
        <end position="166"/>
    </location>
</feature>
<proteinExistence type="predicted"/>